<proteinExistence type="predicted"/>
<dbReference type="STRING" id="445961.IW15_18285"/>
<dbReference type="RefSeq" id="WP_034714003.1">
    <property type="nucleotide sequence ID" value="NZ_JPRH01000008.1"/>
</dbReference>
<evidence type="ECO:0000313" key="2">
    <source>
        <dbReference type="Proteomes" id="UP000028705"/>
    </source>
</evidence>
<evidence type="ECO:0008006" key="3">
    <source>
        <dbReference type="Google" id="ProtNLM"/>
    </source>
</evidence>
<sequence>MLTFKEDPLYTQNIDRLLGSQNQNQRIFSYLLVASAQDHSKEQLLLEKIKTENTPGTLLWSGMALLSLQTHHTDELFDFLVKNEDFGDAHMLPMYFKLNKDSLQSTAYKKIDSNDDKSKILAVQILSLTGNTPKTEELVRNAVKNWDINLKGYAIYTLGELQLPHVLPLVQPLLQDQKVRNISLRALANSPTKEDRAYIASAVSTKKAFDEDMMNALFQSKNIENIKLWLSVIQIKNPPKDYYFSVSSQPLIASDEVLKDLHNALRNIKNKSVLAELVRALQERNDDESVRIMLDLLKNPSSTVRYWTAATLQDNPNSILTTQENKKLIKKGLEDGNSVD</sequence>
<dbReference type="InterPro" id="IPR016024">
    <property type="entry name" value="ARM-type_fold"/>
</dbReference>
<protein>
    <recommendedName>
        <fullName evidence="3">PBS lyase</fullName>
    </recommendedName>
</protein>
<dbReference type="SUPFAM" id="SSF48371">
    <property type="entry name" value="ARM repeat"/>
    <property type="match status" value="1"/>
</dbReference>
<dbReference type="Proteomes" id="UP000028705">
    <property type="component" value="Unassembled WGS sequence"/>
</dbReference>
<name>A0A086A337_9FLAO</name>
<dbReference type="OrthoDB" id="1393202at2"/>
<gene>
    <name evidence="1" type="ORF">IW15_18285</name>
</gene>
<keyword evidence="2" id="KW-1185">Reference proteome</keyword>
<dbReference type="EMBL" id="JPRH01000008">
    <property type="protein sequence ID" value="KFF11101.1"/>
    <property type="molecule type" value="Genomic_DNA"/>
</dbReference>
<reference evidence="1 2" key="1">
    <citation type="submission" date="2014-07" db="EMBL/GenBank/DDBJ databases">
        <title>Genome of Chryseobacterium soli DSM 19298.</title>
        <authorList>
            <person name="Stropko S.J."/>
            <person name="Pipes S.E."/>
            <person name="Newman J."/>
        </authorList>
    </citation>
    <scope>NUCLEOTIDE SEQUENCE [LARGE SCALE GENOMIC DNA]</scope>
    <source>
        <strain evidence="1 2">DSM 19298</strain>
    </source>
</reference>
<accession>A0A086A337</accession>
<evidence type="ECO:0000313" key="1">
    <source>
        <dbReference type="EMBL" id="KFF11101.1"/>
    </source>
</evidence>
<organism evidence="1 2">
    <name type="scientific">Chryseobacterium soli</name>
    <dbReference type="NCBI Taxonomy" id="445961"/>
    <lineage>
        <taxon>Bacteria</taxon>
        <taxon>Pseudomonadati</taxon>
        <taxon>Bacteroidota</taxon>
        <taxon>Flavobacteriia</taxon>
        <taxon>Flavobacteriales</taxon>
        <taxon>Weeksellaceae</taxon>
        <taxon>Chryseobacterium group</taxon>
        <taxon>Chryseobacterium</taxon>
    </lineage>
</organism>
<dbReference type="AlphaFoldDB" id="A0A086A337"/>
<dbReference type="eggNOG" id="ENOG5033RKV">
    <property type="taxonomic scope" value="Bacteria"/>
</dbReference>
<comment type="caution">
    <text evidence="1">The sequence shown here is derived from an EMBL/GenBank/DDBJ whole genome shotgun (WGS) entry which is preliminary data.</text>
</comment>